<keyword evidence="3" id="KW-0964">Secreted</keyword>
<organism evidence="12 13">
    <name type="scientific">Vigna mungo</name>
    <name type="common">Black gram</name>
    <name type="synonym">Phaseolus mungo</name>
    <dbReference type="NCBI Taxonomy" id="3915"/>
    <lineage>
        <taxon>Eukaryota</taxon>
        <taxon>Viridiplantae</taxon>
        <taxon>Streptophyta</taxon>
        <taxon>Embryophyta</taxon>
        <taxon>Tracheophyta</taxon>
        <taxon>Spermatophyta</taxon>
        <taxon>Magnoliopsida</taxon>
        <taxon>eudicotyledons</taxon>
        <taxon>Gunneridae</taxon>
        <taxon>Pentapetalae</taxon>
        <taxon>rosids</taxon>
        <taxon>fabids</taxon>
        <taxon>Fabales</taxon>
        <taxon>Fabaceae</taxon>
        <taxon>Papilionoideae</taxon>
        <taxon>50 kb inversion clade</taxon>
        <taxon>NPAAA clade</taxon>
        <taxon>indigoferoid/millettioid clade</taxon>
        <taxon>Phaseoleae</taxon>
        <taxon>Vigna</taxon>
    </lineage>
</organism>
<sequence>MGEGFNGAQRQSERDNSDKSRERAMLDERKMSNPQRVMIEFDLPPKTKTIHGSHNTTMGEGFNGAQRQRDKTQTKRENERPKESDDKKSTFDTLINPVGSHIILQEIMKHLEFHAVLLLLIFVGIGLAYPTEDQLKDRITKLPGQPENVLFSQYSGYVTVNEEAGRALFYWLVETEEDSSSKPLVLWLNGGPGCSSIAYGAAEEIGPFRLNPDGKTLYSNSYAWNKLANILFLDSPAGVGFSYSNTTSDLYTAGDQKTAEDAYTFLVNWLERFPQYKHRDFYIAGESYAGHYVPQLSQVIYRRNKGIENPDINFKGFMVGNAVIDDYYDYIGTFEYWWVNGLISDDTYKMLRIVCEFDSSEHPPEKCAIALALARIEHGNIDPYSIYTPVCNATAATLKPHLRGPLGRLYGALAFDPCTSTYSEVYFNRPDVQKALHANVTRIPYSWTACNYIVVRNWGDSPLSMLPIYQEILDAGLRIWVYSGNTDSVVPVTASRYSIASLNLPTILNWYPWNDNGEVGGWSQVYKGLTFVAVRGAGHEVPLHRPRQAFTLFKSFLENKNLPFSTVTTQSLNHRLRSVRPKRKIVMPSSMHHFSS</sequence>
<dbReference type="SUPFAM" id="SSF53474">
    <property type="entry name" value="alpha/beta-Hydrolases"/>
    <property type="match status" value="1"/>
</dbReference>
<evidence type="ECO:0000256" key="10">
    <source>
        <dbReference type="RuleBase" id="RU361156"/>
    </source>
</evidence>
<dbReference type="GO" id="GO:0005773">
    <property type="term" value="C:vacuole"/>
    <property type="evidence" value="ECO:0007669"/>
    <property type="project" value="TreeGrafter"/>
</dbReference>
<keyword evidence="8" id="KW-1015">Disulfide bond</keyword>
<reference evidence="12 13" key="1">
    <citation type="journal article" date="2023" name="Life. Sci Alliance">
        <title>Evolutionary insights into 3D genome organization and epigenetic landscape of Vigna mungo.</title>
        <authorList>
            <person name="Junaid A."/>
            <person name="Singh B."/>
            <person name="Bhatia S."/>
        </authorList>
    </citation>
    <scope>NUCLEOTIDE SEQUENCE [LARGE SCALE GENOMIC DNA]</scope>
    <source>
        <strain evidence="12">Urdbean</strain>
    </source>
</reference>
<dbReference type="Pfam" id="PF00450">
    <property type="entry name" value="Peptidase_S10"/>
    <property type="match status" value="1"/>
</dbReference>
<dbReference type="FunFam" id="3.40.50.11320:FF:000002">
    <property type="entry name" value="Carboxypeptidase"/>
    <property type="match status" value="1"/>
</dbReference>
<keyword evidence="5 10" id="KW-0645">Protease</keyword>
<evidence type="ECO:0000256" key="11">
    <source>
        <dbReference type="SAM" id="MobiDB-lite"/>
    </source>
</evidence>
<dbReference type="AlphaFoldDB" id="A0AAQ3NTK9"/>
<evidence type="ECO:0000256" key="8">
    <source>
        <dbReference type="ARBA" id="ARBA00023157"/>
    </source>
</evidence>
<dbReference type="EC" id="3.4.16.-" evidence="10"/>
<evidence type="ECO:0000256" key="9">
    <source>
        <dbReference type="ARBA" id="ARBA00023180"/>
    </source>
</evidence>
<dbReference type="Gene3D" id="3.40.50.11320">
    <property type="match status" value="1"/>
</dbReference>
<proteinExistence type="inferred from homology"/>
<keyword evidence="13" id="KW-1185">Reference proteome</keyword>
<evidence type="ECO:0000313" key="12">
    <source>
        <dbReference type="EMBL" id="WVZ15238.1"/>
    </source>
</evidence>
<keyword evidence="9" id="KW-0325">Glycoprotein</keyword>
<comment type="similarity">
    <text evidence="2 10">Belongs to the peptidase S10 family.</text>
</comment>
<evidence type="ECO:0000256" key="6">
    <source>
        <dbReference type="ARBA" id="ARBA00022729"/>
    </source>
</evidence>
<dbReference type="PRINTS" id="PR00724">
    <property type="entry name" value="CRBOXYPTASEC"/>
</dbReference>
<dbReference type="Gene3D" id="6.10.250.940">
    <property type="match status" value="1"/>
</dbReference>
<keyword evidence="7 10" id="KW-0378">Hydrolase</keyword>
<evidence type="ECO:0000256" key="5">
    <source>
        <dbReference type="ARBA" id="ARBA00022670"/>
    </source>
</evidence>
<dbReference type="InterPro" id="IPR001563">
    <property type="entry name" value="Peptidase_S10"/>
</dbReference>
<evidence type="ECO:0000256" key="2">
    <source>
        <dbReference type="ARBA" id="ARBA00009431"/>
    </source>
</evidence>
<feature type="region of interest" description="Disordered" evidence="11">
    <location>
        <begin position="1"/>
        <end position="91"/>
    </location>
</feature>
<evidence type="ECO:0000256" key="7">
    <source>
        <dbReference type="ARBA" id="ARBA00022801"/>
    </source>
</evidence>
<dbReference type="InterPro" id="IPR018202">
    <property type="entry name" value="Ser_caboxypep_ser_AS"/>
</dbReference>
<feature type="compositionally biased region" description="Basic and acidic residues" evidence="11">
    <location>
        <begin position="11"/>
        <end position="31"/>
    </location>
</feature>
<keyword evidence="4 10" id="KW-0121">Carboxypeptidase</keyword>
<evidence type="ECO:0000313" key="13">
    <source>
        <dbReference type="Proteomes" id="UP001374535"/>
    </source>
</evidence>
<dbReference type="Proteomes" id="UP001374535">
    <property type="component" value="Chromosome 4"/>
</dbReference>
<dbReference type="PANTHER" id="PTHR11802">
    <property type="entry name" value="SERINE PROTEASE FAMILY S10 SERINE CARBOXYPEPTIDASE"/>
    <property type="match status" value="1"/>
</dbReference>
<dbReference type="PANTHER" id="PTHR11802:SF198">
    <property type="entry name" value="SERINE CARBOXYPEPTIDASE-LIKE 27"/>
    <property type="match status" value="1"/>
</dbReference>
<dbReference type="PROSITE" id="PS00131">
    <property type="entry name" value="CARBOXYPEPT_SER_SER"/>
    <property type="match status" value="1"/>
</dbReference>
<feature type="compositionally biased region" description="Basic and acidic residues" evidence="11">
    <location>
        <begin position="67"/>
        <end position="90"/>
    </location>
</feature>
<comment type="subcellular location">
    <subcellularLocation>
        <location evidence="1">Secreted</location>
    </subcellularLocation>
</comment>
<evidence type="ECO:0000256" key="4">
    <source>
        <dbReference type="ARBA" id="ARBA00022645"/>
    </source>
</evidence>
<keyword evidence="6" id="KW-0732">Signal</keyword>
<evidence type="ECO:0000256" key="3">
    <source>
        <dbReference type="ARBA" id="ARBA00022525"/>
    </source>
</evidence>
<dbReference type="FunFam" id="3.40.50.1820:FF:000013">
    <property type="entry name" value="Carboxypeptidase"/>
    <property type="match status" value="1"/>
</dbReference>
<name>A0AAQ3NTK9_VIGMU</name>
<dbReference type="PROSITE" id="PS00560">
    <property type="entry name" value="CARBOXYPEPT_SER_HIS"/>
    <property type="match status" value="1"/>
</dbReference>
<dbReference type="Gene3D" id="3.40.50.1820">
    <property type="entry name" value="alpha/beta hydrolase"/>
    <property type="match status" value="1"/>
</dbReference>
<dbReference type="GO" id="GO:0006508">
    <property type="term" value="P:proteolysis"/>
    <property type="evidence" value="ECO:0007669"/>
    <property type="project" value="UniProtKB-KW"/>
</dbReference>
<gene>
    <name evidence="12" type="ORF">V8G54_012804</name>
</gene>
<accession>A0AAQ3NTK9</accession>
<evidence type="ECO:0000256" key="1">
    <source>
        <dbReference type="ARBA" id="ARBA00004613"/>
    </source>
</evidence>
<dbReference type="InterPro" id="IPR033124">
    <property type="entry name" value="Ser_caboxypep_his_AS"/>
</dbReference>
<dbReference type="EMBL" id="CP144697">
    <property type="protein sequence ID" value="WVZ15238.1"/>
    <property type="molecule type" value="Genomic_DNA"/>
</dbReference>
<dbReference type="InterPro" id="IPR029058">
    <property type="entry name" value="AB_hydrolase_fold"/>
</dbReference>
<dbReference type="GO" id="GO:0005576">
    <property type="term" value="C:extracellular region"/>
    <property type="evidence" value="ECO:0007669"/>
    <property type="project" value="UniProtKB-SubCell"/>
</dbReference>
<protein>
    <recommendedName>
        <fullName evidence="10">Carboxypeptidase</fullName>
        <ecNumber evidence="10">3.4.16.-</ecNumber>
    </recommendedName>
</protein>
<dbReference type="GO" id="GO:0004185">
    <property type="term" value="F:serine-type carboxypeptidase activity"/>
    <property type="evidence" value="ECO:0007669"/>
    <property type="project" value="UniProtKB-UniRule"/>
</dbReference>